<dbReference type="Gene3D" id="1.20.1070.10">
    <property type="entry name" value="Rhodopsin 7-helix transmembrane proteins"/>
    <property type="match status" value="2"/>
</dbReference>
<dbReference type="InterPro" id="IPR000276">
    <property type="entry name" value="GPCR_Rhodpsn"/>
</dbReference>
<evidence type="ECO:0000313" key="12">
    <source>
        <dbReference type="Proteomes" id="UP001142055"/>
    </source>
</evidence>
<dbReference type="OMA" id="FIVNFVQ"/>
<keyword evidence="7" id="KW-0675">Receptor</keyword>
<sequence>MESLSITERITNLPSIDYASSNVTPLSIDGESLNQLRVQIETLLSETYRFERIIYALAYGLIVVISFFGNLLVCRVCMRNMTKTNALIMSLAASDLLMTLFNIPFNFFRLLNYSWPFGSLMCFIVNFVQHLVVYISSYTMAVIAIQRYRSVCGFHYQLVNGNINNGERTETNSSDADLTSKQPAKVYKCCTACLSFVIGLITCQFLERMCIPRTQRIYSMRTIFIAIVVVWICSAFVSALFTYSSSVVEREDFFSTILWNLYDVNSTKINTFNKTVNDAIGYGIESTELDSPEFNNNIETSIHVVFRCQNPLPHGVDSFFKQYSIKADLAKTVVIFVTQYFIPLAVSCGCYVRIGKIITQQGKIATIRGNPKARIRQKKKRRRILVLVLVCASFAICWLPIHLFHLLTDAGLFNYNYQIFMMKNSIINQNNLDKLPKVAIYNFIRLNHGNVIGRKSSLLEIPK</sequence>
<feature type="transmembrane region" description="Helical" evidence="9">
    <location>
        <begin position="117"/>
        <end position="145"/>
    </location>
</feature>
<dbReference type="AlphaFoldDB" id="A0A9Q0M7P7"/>
<dbReference type="InterPro" id="IPR017452">
    <property type="entry name" value="GPCR_Rhodpsn_7TM"/>
</dbReference>
<dbReference type="PANTHER" id="PTHR45695">
    <property type="entry name" value="LEUCOKININ RECEPTOR-RELATED"/>
    <property type="match status" value="1"/>
</dbReference>
<feature type="domain" description="G-protein coupled receptors family 1 profile" evidence="10">
    <location>
        <begin position="59"/>
        <end position="407"/>
    </location>
</feature>
<evidence type="ECO:0000313" key="11">
    <source>
        <dbReference type="EMBL" id="KAJ6219537.1"/>
    </source>
</evidence>
<keyword evidence="5" id="KW-0297">G-protein coupled receptor</keyword>
<evidence type="ECO:0000256" key="7">
    <source>
        <dbReference type="ARBA" id="ARBA00023170"/>
    </source>
</evidence>
<evidence type="ECO:0000256" key="5">
    <source>
        <dbReference type="ARBA" id="ARBA00023040"/>
    </source>
</evidence>
<evidence type="ECO:0000256" key="4">
    <source>
        <dbReference type="ARBA" id="ARBA00022989"/>
    </source>
</evidence>
<protein>
    <recommendedName>
        <fullName evidence="10">G-protein coupled receptors family 1 profile domain-containing protein</fullName>
    </recommendedName>
</protein>
<organism evidence="11 12">
    <name type="scientific">Blomia tropicalis</name>
    <name type="common">Mite</name>
    <dbReference type="NCBI Taxonomy" id="40697"/>
    <lineage>
        <taxon>Eukaryota</taxon>
        <taxon>Metazoa</taxon>
        <taxon>Ecdysozoa</taxon>
        <taxon>Arthropoda</taxon>
        <taxon>Chelicerata</taxon>
        <taxon>Arachnida</taxon>
        <taxon>Acari</taxon>
        <taxon>Acariformes</taxon>
        <taxon>Sarcoptiformes</taxon>
        <taxon>Astigmata</taxon>
        <taxon>Glycyphagoidea</taxon>
        <taxon>Echimyopodidae</taxon>
        <taxon>Blomia</taxon>
    </lineage>
</organism>
<reference evidence="11" key="1">
    <citation type="submission" date="2022-12" db="EMBL/GenBank/DDBJ databases">
        <title>Genome assemblies of Blomia tropicalis.</title>
        <authorList>
            <person name="Cui Y."/>
        </authorList>
    </citation>
    <scope>NUCLEOTIDE SEQUENCE</scope>
    <source>
        <tissue evidence="11">Adult mites</tissue>
    </source>
</reference>
<feature type="transmembrane region" description="Helical" evidence="9">
    <location>
        <begin position="384"/>
        <end position="407"/>
    </location>
</feature>
<keyword evidence="12" id="KW-1185">Reference proteome</keyword>
<evidence type="ECO:0000256" key="9">
    <source>
        <dbReference type="SAM" id="Phobius"/>
    </source>
</evidence>
<dbReference type="Pfam" id="PF00001">
    <property type="entry name" value="7tm_1"/>
    <property type="match status" value="2"/>
</dbReference>
<dbReference type="EMBL" id="JAPWDV010000002">
    <property type="protein sequence ID" value="KAJ6219537.1"/>
    <property type="molecule type" value="Genomic_DNA"/>
</dbReference>
<dbReference type="GO" id="GO:0004930">
    <property type="term" value="F:G protein-coupled receptor activity"/>
    <property type="evidence" value="ECO:0007669"/>
    <property type="project" value="UniProtKB-KW"/>
</dbReference>
<dbReference type="PROSITE" id="PS50262">
    <property type="entry name" value="G_PROTEIN_RECEP_F1_2"/>
    <property type="match status" value="1"/>
</dbReference>
<feature type="transmembrane region" description="Helical" evidence="9">
    <location>
        <begin position="223"/>
        <end position="243"/>
    </location>
</feature>
<evidence type="ECO:0000259" key="10">
    <source>
        <dbReference type="PROSITE" id="PS50262"/>
    </source>
</evidence>
<dbReference type="PANTHER" id="PTHR45695:SF9">
    <property type="entry name" value="LEUCOKININ RECEPTOR"/>
    <property type="match status" value="1"/>
</dbReference>
<dbReference type="GO" id="GO:0005886">
    <property type="term" value="C:plasma membrane"/>
    <property type="evidence" value="ECO:0007669"/>
    <property type="project" value="TreeGrafter"/>
</dbReference>
<keyword evidence="8" id="KW-0807">Transducer</keyword>
<dbReference type="SUPFAM" id="SSF81321">
    <property type="entry name" value="Family A G protein-coupled receptor-like"/>
    <property type="match status" value="2"/>
</dbReference>
<evidence type="ECO:0000256" key="2">
    <source>
        <dbReference type="ARBA" id="ARBA00010663"/>
    </source>
</evidence>
<gene>
    <name evidence="11" type="ORF">RDWZM_005349</name>
</gene>
<keyword evidence="3 9" id="KW-0812">Transmembrane</keyword>
<evidence type="ECO:0000256" key="8">
    <source>
        <dbReference type="ARBA" id="ARBA00023224"/>
    </source>
</evidence>
<name>A0A9Q0M7P7_BLOTA</name>
<feature type="transmembrane region" description="Helical" evidence="9">
    <location>
        <begin position="86"/>
        <end position="105"/>
    </location>
</feature>
<dbReference type="Proteomes" id="UP001142055">
    <property type="component" value="Chromosome 2"/>
</dbReference>
<keyword evidence="4 9" id="KW-1133">Transmembrane helix</keyword>
<feature type="transmembrane region" description="Helical" evidence="9">
    <location>
        <begin position="333"/>
        <end position="354"/>
    </location>
</feature>
<comment type="similarity">
    <text evidence="2">Belongs to the G-protein coupled receptor 1 family.</text>
</comment>
<proteinExistence type="inferred from homology"/>
<keyword evidence="6 9" id="KW-0472">Membrane</keyword>
<evidence type="ECO:0000256" key="3">
    <source>
        <dbReference type="ARBA" id="ARBA00022692"/>
    </source>
</evidence>
<dbReference type="PRINTS" id="PR00237">
    <property type="entry name" value="GPCRRHODOPSN"/>
</dbReference>
<feature type="transmembrane region" description="Helical" evidence="9">
    <location>
        <begin position="53"/>
        <end position="74"/>
    </location>
</feature>
<evidence type="ECO:0000256" key="6">
    <source>
        <dbReference type="ARBA" id="ARBA00023136"/>
    </source>
</evidence>
<evidence type="ECO:0000256" key="1">
    <source>
        <dbReference type="ARBA" id="ARBA00004141"/>
    </source>
</evidence>
<accession>A0A9Q0M7P7</accession>
<comment type="caution">
    <text evidence="11">The sequence shown here is derived from an EMBL/GenBank/DDBJ whole genome shotgun (WGS) entry which is preliminary data.</text>
</comment>
<comment type="subcellular location">
    <subcellularLocation>
        <location evidence="1">Membrane</location>
        <topology evidence="1">Multi-pass membrane protein</topology>
    </subcellularLocation>
</comment>